<dbReference type="RefSeq" id="WP_197352813.1">
    <property type="nucleotide sequence ID" value="NZ_CP048882.1"/>
</dbReference>
<evidence type="ECO:0000259" key="2">
    <source>
        <dbReference type="Pfam" id="PF13472"/>
    </source>
</evidence>
<dbReference type="InterPro" id="IPR013830">
    <property type="entry name" value="SGNH_hydro"/>
</dbReference>
<dbReference type="PANTHER" id="PTHR30383:SF5">
    <property type="entry name" value="SGNH HYDROLASE-TYPE ESTERASE DOMAIN-CONTAINING PROTEIN"/>
    <property type="match status" value="1"/>
</dbReference>
<evidence type="ECO:0000313" key="3">
    <source>
        <dbReference type="EMBL" id="QPP09031.1"/>
    </source>
</evidence>
<dbReference type="CDD" id="cd01832">
    <property type="entry name" value="SGNH_hydrolase_like_1"/>
    <property type="match status" value="1"/>
</dbReference>
<feature type="region of interest" description="Disordered" evidence="1">
    <location>
        <begin position="45"/>
        <end position="72"/>
    </location>
</feature>
<organism evidence="3 4">
    <name type="scientific">Streptomyces bathyalis</name>
    <dbReference type="NCBI Taxonomy" id="2710756"/>
    <lineage>
        <taxon>Bacteria</taxon>
        <taxon>Bacillati</taxon>
        <taxon>Actinomycetota</taxon>
        <taxon>Actinomycetes</taxon>
        <taxon>Kitasatosporales</taxon>
        <taxon>Streptomycetaceae</taxon>
        <taxon>Streptomyces</taxon>
    </lineage>
</organism>
<keyword evidence="3" id="KW-0378">Hydrolase</keyword>
<dbReference type="PANTHER" id="PTHR30383">
    <property type="entry name" value="THIOESTERASE 1/PROTEASE 1/LYSOPHOSPHOLIPASE L1"/>
    <property type="match status" value="1"/>
</dbReference>
<dbReference type="EMBL" id="CP048882">
    <property type="protein sequence ID" value="QPP09031.1"/>
    <property type="molecule type" value="Genomic_DNA"/>
</dbReference>
<dbReference type="Gene3D" id="3.40.50.1110">
    <property type="entry name" value="SGNH hydrolase"/>
    <property type="match status" value="1"/>
</dbReference>
<evidence type="ECO:0000313" key="4">
    <source>
        <dbReference type="Proteomes" id="UP000595046"/>
    </source>
</evidence>
<keyword evidence="4" id="KW-1185">Reference proteome</keyword>
<dbReference type="SUPFAM" id="SSF52266">
    <property type="entry name" value="SGNH hydrolase"/>
    <property type="match status" value="1"/>
</dbReference>
<reference evidence="4" key="1">
    <citation type="submission" date="2020-02" db="EMBL/GenBank/DDBJ databases">
        <title>Streptomyces sp. ASO4wet.</title>
        <authorList>
            <person name="Risdian C."/>
            <person name="Landwehr W."/>
            <person name="Schupp P."/>
            <person name="Wink J."/>
        </authorList>
    </citation>
    <scope>NUCLEOTIDE SEQUENCE [LARGE SCALE GENOMIC DNA]</scope>
    <source>
        <strain evidence="4">ASO4wet</strain>
    </source>
</reference>
<dbReference type="InterPro" id="IPR036514">
    <property type="entry name" value="SGNH_hydro_sf"/>
</dbReference>
<dbReference type="Pfam" id="PF13472">
    <property type="entry name" value="Lipase_GDSL_2"/>
    <property type="match status" value="1"/>
</dbReference>
<proteinExistence type="predicted"/>
<dbReference type="KEGG" id="sbat:G4Z16_24410"/>
<feature type="region of interest" description="Disordered" evidence="1">
    <location>
        <begin position="1"/>
        <end position="20"/>
    </location>
</feature>
<dbReference type="GO" id="GO:0004622">
    <property type="term" value="F:phosphatidylcholine lysophospholipase activity"/>
    <property type="evidence" value="ECO:0007669"/>
    <property type="project" value="TreeGrafter"/>
</dbReference>
<dbReference type="AlphaFoldDB" id="A0A7T1T9S7"/>
<name>A0A7T1T9S7_9ACTN</name>
<gene>
    <name evidence="3" type="ORF">G4Z16_24410</name>
</gene>
<dbReference type="InterPro" id="IPR051532">
    <property type="entry name" value="Ester_Hydrolysis_Enzymes"/>
</dbReference>
<sequence>MPERRGATGSGPGTGARITRRGRTVALASAALLLTGGLALAGTWGIGSGDTTGERPPGATRPSPPPPWDRRPESIAAVGDSITQGFDACSLLADCSRASWVTGTDASVRSLAERLIENGPQKRSWNFAVSGSLMSDLPQQMERAAQERPDLVTVLAGANDACRPTVGQMTPVEDFRADFRAALHTLRESRPKAHVYVSSVPNLKRLWSEGRGDPWGERVWSLGICQSMLRDPMSATPAARERRQEVHERVMSYNSALKEECAKMLRCRYDGGAVFRYRFTKAELSRWDWFHPSKAGQRKLAELAYRGITARHEERPR</sequence>
<accession>A0A7T1T9S7</accession>
<evidence type="ECO:0000256" key="1">
    <source>
        <dbReference type="SAM" id="MobiDB-lite"/>
    </source>
</evidence>
<protein>
    <submittedName>
        <fullName evidence="3">SGNH/GDSL hydrolase family protein</fullName>
    </submittedName>
</protein>
<feature type="domain" description="SGNH hydrolase-type esterase" evidence="2">
    <location>
        <begin position="77"/>
        <end position="298"/>
    </location>
</feature>
<dbReference type="Proteomes" id="UP000595046">
    <property type="component" value="Chromosome"/>
</dbReference>